<feature type="compositionally biased region" description="Low complexity" evidence="1">
    <location>
        <begin position="271"/>
        <end position="280"/>
    </location>
</feature>
<evidence type="ECO:0000313" key="3">
    <source>
        <dbReference type="Proteomes" id="UP000215767"/>
    </source>
</evidence>
<gene>
    <name evidence="2" type="ORF">CAL28_01090</name>
</gene>
<dbReference type="Pfam" id="PF10001">
    <property type="entry name" value="DUF2242"/>
    <property type="match status" value="1"/>
</dbReference>
<feature type="compositionally biased region" description="Low complexity" evidence="1">
    <location>
        <begin position="196"/>
        <end position="244"/>
    </location>
</feature>
<dbReference type="AlphaFoldDB" id="A0A261V181"/>
<dbReference type="EMBL" id="NEVS01000001">
    <property type="protein sequence ID" value="OZI67362.1"/>
    <property type="molecule type" value="Genomic_DNA"/>
</dbReference>
<evidence type="ECO:0000256" key="1">
    <source>
        <dbReference type="SAM" id="MobiDB-lite"/>
    </source>
</evidence>
<dbReference type="InterPro" id="IPR018718">
    <property type="entry name" value="DUF2242"/>
</dbReference>
<name>A0A261V181_9BORD</name>
<sequence length="292" mass="28761">MALAGCTSTPRQAYPETFKDTSTYSRSYAASDAATCEAARRALLSQGYTIGKAQTDGVEGQKNFQVQDENQQHQVISFHVVCASDHHASPKTTVFVNAVQDRYIIKKTSSSAGVGLSVLGSVSMPFGSSDDSLAKISSETISASSFYEGFFDLLQRYLPQSGPAGGAAPASSDASSPAAKMPTPAAAPAPSPPPSSQGAASGGTAPAAKPAAGQPQDTPSSAAPSSQPDASTPASPAAPASSPTPSSPPSSPPSSTSSSTPSSTPPPAPASAPSSGPATSGDGGAGGTTATP</sequence>
<feature type="compositionally biased region" description="Low complexity" evidence="1">
    <location>
        <begin position="166"/>
        <end position="184"/>
    </location>
</feature>
<evidence type="ECO:0008006" key="4">
    <source>
        <dbReference type="Google" id="ProtNLM"/>
    </source>
</evidence>
<comment type="caution">
    <text evidence="2">The sequence shown here is derived from an EMBL/GenBank/DDBJ whole genome shotgun (WGS) entry which is preliminary data.</text>
</comment>
<feature type="compositionally biased region" description="Low complexity" evidence="1">
    <location>
        <begin position="253"/>
        <end position="262"/>
    </location>
</feature>
<keyword evidence="3" id="KW-1185">Reference proteome</keyword>
<feature type="region of interest" description="Disordered" evidence="1">
    <location>
        <begin position="162"/>
        <end position="292"/>
    </location>
</feature>
<evidence type="ECO:0000313" key="2">
    <source>
        <dbReference type="EMBL" id="OZI67362.1"/>
    </source>
</evidence>
<reference evidence="3" key="1">
    <citation type="submission" date="2017-05" db="EMBL/GenBank/DDBJ databases">
        <title>Complete and WGS of Bordetella genogroups.</title>
        <authorList>
            <person name="Spilker T."/>
            <person name="Lipuma J."/>
        </authorList>
    </citation>
    <scope>NUCLEOTIDE SEQUENCE [LARGE SCALE GENOMIC DNA]</scope>
    <source>
        <strain evidence="3">AU8856</strain>
    </source>
</reference>
<proteinExistence type="predicted"/>
<protein>
    <recommendedName>
        <fullName evidence="4">DUF2242 domain-containing protein</fullName>
    </recommendedName>
</protein>
<organism evidence="2 3">
    <name type="scientific">Bordetella genomosp. 11</name>
    <dbReference type="NCBI Taxonomy" id="1416808"/>
    <lineage>
        <taxon>Bacteria</taxon>
        <taxon>Pseudomonadati</taxon>
        <taxon>Pseudomonadota</taxon>
        <taxon>Betaproteobacteria</taxon>
        <taxon>Burkholderiales</taxon>
        <taxon>Alcaligenaceae</taxon>
        <taxon>Bordetella</taxon>
    </lineage>
</organism>
<feature type="compositionally biased region" description="Pro residues" evidence="1">
    <location>
        <begin position="185"/>
        <end position="195"/>
    </location>
</feature>
<feature type="compositionally biased region" description="Gly residues" evidence="1">
    <location>
        <begin position="281"/>
        <end position="292"/>
    </location>
</feature>
<accession>A0A261V181</accession>
<dbReference type="Proteomes" id="UP000215767">
    <property type="component" value="Unassembled WGS sequence"/>
</dbReference>